<sequence>MRTGSHVLGATVPLAVLLAALVGGCSGGSPRVARTPSPADDGLNTSDCVAPQNASAGGGSWQEVACEDPAAVAEVIQVDGVGGGVAGAMAEPDCPEGTDHALRGTDFGLLQQKVTWSFVCARNLKPPHPGDPGEGGGPGIVEGDCVRVTEGLANVEEVPCDGQPKATHRVTIIIQAICPPGNDASFAIGRAQFGDPLSQKVACAEKL</sequence>
<name>A0A1H1T795_9ACTN</name>
<keyword evidence="2" id="KW-1185">Reference proteome</keyword>
<dbReference type="RefSeq" id="WP_092542086.1">
    <property type="nucleotide sequence ID" value="NZ_BOMJ01000070.1"/>
</dbReference>
<dbReference type="AlphaFoldDB" id="A0A1H1T795"/>
<dbReference type="PROSITE" id="PS51257">
    <property type="entry name" value="PROKAR_LIPOPROTEIN"/>
    <property type="match status" value="1"/>
</dbReference>
<proteinExistence type="predicted"/>
<dbReference type="EMBL" id="LT629758">
    <property type="protein sequence ID" value="SDS55519.1"/>
    <property type="molecule type" value="Genomic_DNA"/>
</dbReference>
<accession>A0A1H1T795</accession>
<gene>
    <name evidence="1" type="ORF">SAMN04489716_1043</name>
</gene>
<dbReference type="OrthoDB" id="3295470at2"/>
<evidence type="ECO:0000313" key="2">
    <source>
        <dbReference type="Proteomes" id="UP000198688"/>
    </source>
</evidence>
<organism evidence="1 2">
    <name type="scientific">Actinoplanes derwentensis</name>
    <dbReference type="NCBI Taxonomy" id="113562"/>
    <lineage>
        <taxon>Bacteria</taxon>
        <taxon>Bacillati</taxon>
        <taxon>Actinomycetota</taxon>
        <taxon>Actinomycetes</taxon>
        <taxon>Micromonosporales</taxon>
        <taxon>Micromonosporaceae</taxon>
        <taxon>Actinoplanes</taxon>
    </lineage>
</organism>
<protein>
    <submittedName>
        <fullName evidence="1">Uncharacterized protein</fullName>
    </submittedName>
</protein>
<evidence type="ECO:0000313" key="1">
    <source>
        <dbReference type="EMBL" id="SDS55519.1"/>
    </source>
</evidence>
<reference evidence="1 2" key="1">
    <citation type="submission" date="2016-10" db="EMBL/GenBank/DDBJ databases">
        <authorList>
            <person name="de Groot N.N."/>
        </authorList>
    </citation>
    <scope>NUCLEOTIDE SEQUENCE [LARGE SCALE GENOMIC DNA]</scope>
    <source>
        <strain evidence="1 2">DSM 43941</strain>
    </source>
</reference>
<dbReference type="Proteomes" id="UP000198688">
    <property type="component" value="Chromosome I"/>
</dbReference>